<evidence type="ECO:0000313" key="2">
    <source>
        <dbReference type="Proteomes" id="UP000240760"/>
    </source>
</evidence>
<dbReference type="AlphaFoldDB" id="A0A2T4C073"/>
<sequence length="83" mass="8821">MMRQRPRCPASSQCQSPASAKSAWAAVLSTANAGVPSSTAFRQTAVSKPLSRTPIPLSRVFPSALPQWVHPSPAGQHAITDPW</sequence>
<gene>
    <name evidence="1" type="ORF">M440DRAFT_1037057</name>
</gene>
<organism evidence="1 2">
    <name type="scientific">Trichoderma longibrachiatum ATCC 18648</name>
    <dbReference type="NCBI Taxonomy" id="983965"/>
    <lineage>
        <taxon>Eukaryota</taxon>
        <taxon>Fungi</taxon>
        <taxon>Dikarya</taxon>
        <taxon>Ascomycota</taxon>
        <taxon>Pezizomycotina</taxon>
        <taxon>Sordariomycetes</taxon>
        <taxon>Hypocreomycetidae</taxon>
        <taxon>Hypocreales</taxon>
        <taxon>Hypocreaceae</taxon>
        <taxon>Trichoderma</taxon>
    </lineage>
</organism>
<protein>
    <submittedName>
        <fullName evidence="1">Uncharacterized protein</fullName>
    </submittedName>
</protein>
<name>A0A2T4C073_TRILO</name>
<evidence type="ECO:0000313" key="1">
    <source>
        <dbReference type="EMBL" id="PTB74874.1"/>
    </source>
</evidence>
<keyword evidence="2" id="KW-1185">Reference proteome</keyword>
<accession>A0A2T4C073</accession>
<proteinExistence type="predicted"/>
<dbReference type="EMBL" id="KZ679135">
    <property type="protein sequence ID" value="PTB74874.1"/>
    <property type="molecule type" value="Genomic_DNA"/>
</dbReference>
<dbReference type="Proteomes" id="UP000240760">
    <property type="component" value="Unassembled WGS sequence"/>
</dbReference>
<reference evidence="1 2" key="1">
    <citation type="submission" date="2016-07" db="EMBL/GenBank/DDBJ databases">
        <title>Multiple horizontal gene transfer events from other fungi enriched the ability of initially mycotrophic Trichoderma (Ascomycota) to feed on dead plant biomass.</title>
        <authorList>
            <consortium name="DOE Joint Genome Institute"/>
            <person name="Aerts A."/>
            <person name="Atanasova L."/>
            <person name="Chenthamara K."/>
            <person name="Zhang J."/>
            <person name="Grujic M."/>
            <person name="Henrissat B."/>
            <person name="Kuo A."/>
            <person name="Salamov A."/>
            <person name="Lipzen A."/>
            <person name="Labutti K."/>
            <person name="Barry K."/>
            <person name="Miao Y."/>
            <person name="Rahimi M.J."/>
            <person name="Shen Q."/>
            <person name="Grigoriev I.V."/>
            <person name="Kubicek C.P."/>
            <person name="Druzhinina I.S."/>
        </authorList>
    </citation>
    <scope>NUCLEOTIDE SEQUENCE [LARGE SCALE GENOMIC DNA]</scope>
    <source>
        <strain evidence="1 2">ATCC 18648</strain>
    </source>
</reference>